<gene>
    <name evidence="1" type="ORF">WA026_011248</name>
</gene>
<comment type="caution">
    <text evidence="1">The sequence shown here is derived from an EMBL/GenBank/DDBJ whole genome shotgun (WGS) entry which is preliminary data.</text>
</comment>
<dbReference type="Proteomes" id="UP001431783">
    <property type="component" value="Unassembled WGS sequence"/>
</dbReference>
<proteinExistence type="predicted"/>
<reference evidence="1 2" key="1">
    <citation type="submission" date="2023-03" db="EMBL/GenBank/DDBJ databases">
        <title>Genome insight into feeding habits of ladybird beetles.</title>
        <authorList>
            <person name="Li H.-S."/>
            <person name="Huang Y.-H."/>
            <person name="Pang H."/>
        </authorList>
    </citation>
    <scope>NUCLEOTIDE SEQUENCE [LARGE SCALE GENOMIC DNA]</scope>
    <source>
        <strain evidence="1">SYSU_2023b</strain>
        <tissue evidence="1">Whole body</tissue>
    </source>
</reference>
<evidence type="ECO:0000313" key="1">
    <source>
        <dbReference type="EMBL" id="KAK9876131.1"/>
    </source>
</evidence>
<name>A0AAW1TX14_9CUCU</name>
<keyword evidence="2" id="KW-1185">Reference proteome</keyword>
<evidence type="ECO:0008006" key="3">
    <source>
        <dbReference type="Google" id="ProtNLM"/>
    </source>
</evidence>
<protein>
    <recommendedName>
        <fullName evidence="3">DNA helicase</fullName>
    </recommendedName>
</protein>
<organism evidence="1 2">
    <name type="scientific">Henosepilachna vigintioctopunctata</name>
    <dbReference type="NCBI Taxonomy" id="420089"/>
    <lineage>
        <taxon>Eukaryota</taxon>
        <taxon>Metazoa</taxon>
        <taxon>Ecdysozoa</taxon>
        <taxon>Arthropoda</taxon>
        <taxon>Hexapoda</taxon>
        <taxon>Insecta</taxon>
        <taxon>Pterygota</taxon>
        <taxon>Neoptera</taxon>
        <taxon>Endopterygota</taxon>
        <taxon>Coleoptera</taxon>
        <taxon>Polyphaga</taxon>
        <taxon>Cucujiformia</taxon>
        <taxon>Coccinelloidea</taxon>
        <taxon>Coccinellidae</taxon>
        <taxon>Epilachninae</taxon>
        <taxon>Epilachnini</taxon>
        <taxon>Henosepilachna</taxon>
    </lineage>
</organism>
<sequence>MFLSTNGEISFPPNFCNFVLSKNELIIEVFSNNTANHKNKKWLSDWAILAATNKCANDLNFIIQNHIVDILYTSKSIDCATHEDEANYSWMSYHDQALWMCLTYLEALAIARA</sequence>
<evidence type="ECO:0000313" key="2">
    <source>
        <dbReference type="Proteomes" id="UP001431783"/>
    </source>
</evidence>
<accession>A0AAW1TX14</accession>
<dbReference type="EMBL" id="JARQZJ010000035">
    <property type="protein sequence ID" value="KAK9876131.1"/>
    <property type="molecule type" value="Genomic_DNA"/>
</dbReference>
<dbReference type="AlphaFoldDB" id="A0AAW1TX14"/>